<dbReference type="AlphaFoldDB" id="A0AAP2GHY6"/>
<dbReference type="RefSeq" id="WP_254089719.1">
    <property type="nucleotide sequence ID" value="NZ_JAHESC010000008.1"/>
</dbReference>
<dbReference type="Proteomes" id="UP001319180">
    <property type="component" value="Unassembled WGS sequence"/>
</dbReference>
<evidence type="ECO:0000313" key="2">
    <source>
        <dbReference type="EMBL" id="MBT1686483.1"/>
    </source>
</evidence>
<accession>A0AAP2GHY6</accession>
<keyword evidence="3" id="KW-1185">Reference proteome</keyword>
<sequence>MNHLHYIVSIMTVLLLPPGTRVQGQSTASDPLKTSSSAGLTIGQSGDDPAIGIEVCSPSLFAESLRLRLQMNRTWLEAYKATRGHWAAYTTGWLGVVYTRRLLEQINGSCEAGAYQLFTNGKFSTRRAWPGYYAACGAELHALDPRQQQATFLFSVGYAYTRARADKLEDEPACGRGAFFRLGLRYYFR</sequence>
<feature type="region of interest" description="Disordered" evidence="1">
    <location>
        <begin position="25"/>
        <end position="45"/>
    </location>
</feature>
<comment type="caution">
    <text evidence="2">The sequence shown here is derived from an EMBL/GenBank/DDBJ whole genome shotgun (WGS) entry which is preliminary data.</text>
</comment>
<evidence type="ECO:0000313" key="3">
    <source>
        <dbReference type="Proteomes" id="UP001319180"/>
    </source>
</evidence>
<name>A0AAP2GHY6_9BACT</name>
<organism evidence="2 3">
    <name type="scientific">Dawidia soli</name>
    <dbReference type="NCBI Taxonomy" id="2782352"/>
    <lineage>
        <taxon>Bacteria</taxon>
        <taxon>Pseudomonadati</taxon>
        <taxon>Bacteroidota</taxon>
        <taxon>Cytophagia</taxon>
        <taxon>Cytophagales</taxon>
        <taxon>Chryseotaleaceae</taxon>
        <taxon>Dawidia</taxon>
    </lineage>
</organism>
<proteinExistence type="predicted"/>
<feature type="compositionally biased region" description="Polar residues" evidence="1">
    <location>
        <begin position="25"/>
        <end position="44"/>
    </location>
</feature>
<dbReference type="EMBL" id="JAHESC010000008">
    <property type="protein sequence ID" value="MBT1686483.1"/>
    <property type="molecule type" value="Genomic_DNA"/>
</dbReference>
<protein>
    <submittedName>
        <fullName evidence="2">Uncharacterized protein</fullName>
    </submittedName>
</protein>
<reference evidence="2 3" key="1">
    <citation type="submission" date="2021-05" db="EMBL/GenBank/DDBJ databases">
        <title>A Polyphasic approach of four new species of the genus Ohtaekwangia: Ohtaekwangia histidinii sp. nov., Ohtaekwangia cretensis sp. nov., Ohtaekwangia indiensis sp. nov., Ohtaekwangia reichenbachii sp. nov. from diverse environment.</title>
        <authorList>
            <person name="Octaviana S."/>
        </authorList>
    </citation>
    <scope>NUCLEOTIDE SEQUENCE [LARGE SCALE GENOMIC DNA]</scope>
    <source>
        <strain evidence="2 3">PWU37</strain>
    </source>
</reference>
<evidence type="ECO:0000256" key="1">
    <source>
        <dbReference type="SAM" id="MobiDB-lite"/>
    </source>
</evidence>
<gene>
    <name evidence="2" type="ORF">KK078_07955</name>
</gene>